<dbReference type="OrthoDB" id="9812413at2"/>
<keyword evidence="3 4" id="KW-0975">Bacterial flagellum</keyword>
<dbReference type="EMBL" id="WBZB01000013">
    <property type="protein sequence ID" value="KAB3531601.1"/>
    <property type="molecule type" value="Genomic_DNA"/>
</dbReference>
<evidence type="ECO:0000256" key="1">
    <source>
        <dbReference type="ARBA" id="ARBA00004117"/>
    </source>
</evidence>
<organism evidence="6 7">
    <name type="scientific">Alkaliphilus serpentinus</name>
    <dbReference type="NCBI Taxonomy" id="1482731"/>
    <lineage>
        <taxon>Bacteria</taxon>
        <taxon>Bacillati</taxon>
        <taxon>Bacillota</taxon>
        <taxon>Clostridia</taxon>
        <taxon>Peptostreptococcales</taxon>
        <taxon>Natronincolaceae</taxon>
        <taxon>Alkaliphilus</taxon>
    </lineage>
</organism>
<evidence type="ECO:0000256" key="3">
    <source>
        <dbReference type="ARBA" id="ARBA00023143"/>
    </source>
</evidence>
<evidence type="ECO:0000256" key="4">
    <source>
        <dbReference type="HAMAP-Rule" id="MF_00724"/>
    </source>
</evidence>
<name>A0A833HQC8_9FIRM</name>
<keyword evidence="6" id="KW-0282">Flagellum</keyword>
<dbReference type="GO" id="GO:0071973">
    <property type="term" value="P:bacterial-type flagellum-dependent cell motility"/>
    <property type="evidence" value="ECO:0007669"/>
    <property type="project" value="InterPro"/>
</dbReference>
<evidence type="ECO:0000256" key="2">
    <source>
        <dbReference type="ARBA" id="ARBA00009272"/>
    </source>
</evidence>
<comment type="similarity">
    <text evidence="2 4">Belongs to the FliE family.</text>
</comment>
<dbReference type="NCBIfam" id="TIGR00205">
    <property type="entry name" value="fliE"/>
    <property type="match status" value="1"/>
</dbReference>
<dbReference type="Pfam" id="PF02049">
    <property type="entry name" value="FliE"/>
    <property type="match status" value="1"/>
</dbReference>
<reference evidence="6 7" key="1">
    <citation type="submission" date="2019-10" db="EMBL/GenBank/DDBJ databases">
        <title>Alkaliphilus serpentinus sp. nov. and Alkaliphilus pronyensis sp. nov., two novel anaerobic alkaliphilic species isolated from the serpentinized-hosted hydrothermal field of the Prony Bay (New Caledonia).</title>
        <authorList>
            <person name="Postec A."/>
        </authorList>
    </citation>
    <scope>NUCLEOTIDE SEQUENCE [LARGE SCALE GENOMIC DNA]</scope>
    <source>
        <strain evidence="6 7">LacT</strain>
    </source>
</reference>
<dbReference type="HAMAP" id="MF_00724">
    <property type="entry name" value="FliE"/>
    <property type="match status" value="1"/>
</dbReference>
<keyword evidence="7" id="KW-1185">Reference proteome</keyword>
<dbReference type="GO" id="GO:0009425">
    <property type="term" value="C:bacterial-type flagellum basal body"/>
    <property type="evidence" value="ECO:0007669"/>
    <property type="project" value="UniProtKB-SubCell"/>
</dbReference>
<keyword evidence="6" id="KW-0966">Cell projection</keyword>
<dbReference type="InterPro" id="IPR001624">
    <property type="entry name" value="FliE"/>
</dbReference>
<comment type="subcellular location">
    <subcellularLocation>
        <location evidence="1 4">Bacterial flagellum basal body</location>
    </subcellularLocation>
</comment>
<dbReference type="PRINTS" id="PR01006">
    <property type="entry name" value="FLGHOOKFLIE"/>
</dbReference>
<sequence>MVTEMKIINNPSQILSNSLGLFAETKEKGAVSFSDMFAESLKNADRLEKESQNFSEKIASGQVDNIHEAMIAAQKADISMQLILQVRNKVLDAYREITRMQI</sequence>
<evidence type="ECO:0000313" key="6">
    <source>
        <dbReference type="EMBL" id="KAB3531601.1"/>
    </source>
</evidence>
<gene>
    <name evidence="4 6" type="primary">fliE</name>
    <name evidence="6" type="ORF">F8153_04205</name>
</gene>
<dbReference type="AlphaFoldDB" id="A0A833HQC8"/>
<proteinExistence type="inferred from homology"/>
<dbReference type="GO" id="GO:0005198">
    <property type="term" value="F:structural molecule activity"/>
    <property type="evidence" value="ECO:0007669"/>
    <property type="project" value="UniProtKB-UniRule"/>
</dbReference>
<dbReference type="PANTHER" id="PTHR34653:SF1">
    <property type="entry name" value="FLAGELLAR HOOK-BASAL BODY COMPLEX PROTEIN FLIE"/>
    <property type="match status" value="1"/>
</dbReference>
<comment type="caution">
    <text evidence="6">The sequence shown here is derived from an EMBL/GenBank/DDBJ whole genome shotgun (WGS) entry which is preliminary data.</text>
</comment>
<protein>
    <recommendedName>
        <fullName evidence="4 5">Flagellar hook-basal body complex protein FliE</fullName>
    </recommendedName>
</protein>
<dbReference type="GO" id="GO:0003774">
    <property type="term" value="F:cytoskeletal motor activity"/>
    <property type="evidence" value="ECO:0007669"/>
    <property type="project" value="InterPro"/>
</dbReference>
<keyword evidence="6" id="KW-0969">Cilium</keyword>
<dbReference type="Proteomes" id="UP000465601">
    <property type="component" value="Unassembled WGS sequence"/>
</dbReference>
<evidence type="ECO:0000313" key="7">
    <source>
        <dbReference type="Proteomes" id="UP000465601"/>
    </source>
</evidence>
<dbReference type="PANTHER" id="PTHR34653">
    <property type="match status" value="1"/>
</dbReference>
<accession>A0A833HQC8</accession>
<evidence type="ECO:0000256" key="5">
    <source>
        <dbReference type="NCBIfam" id="TIGR00205"/>
    </source>
</evidence>